<dbReference type="InterPro" id="IPR034113">
    <property type="entry name" value="SCP_GAPR1-like"/>
</dbReference>
<organism evidence="5">
    <name type="scientific">Volvox carteri f. nagariensis</name>
    <dbReference type="NCBI Taxonomy" id="3068"/>
    <lineage>
        <taxon>Eukaryota</taxon>
        <taxon>Viridiplantae</taxon>
        <taxon>Chlorophyta</taxon>
        <taxon>core chlorophytes</taxon>
        <taxon>Chlorophyceae</taxon>
        <taxon>CS clade</taxon>
        <taxon>Chlamydomonadales</taxon>
        <taxon>Volvocaceae</taxon>
        <taxon>Volvox</taxon>
    </lineage>
</organism>
<dbReference type="PRINTS" id="PR00838">
    <property type="entry name" value="V5ALLERGEN"/>
</dbReference>
<evidence type="ECO:0000256" key="1">
    <source>
        <dbReference type="ARBA" id="ARBA00003143"/>
    </source>
</evidence>
<accession>D8TI89</accession>
<dbReference type="Proteomes" id="UP000001058">
    <property type="component" value="Unassembled WGS sequence"/>
</dbReference>
<name>D8TI89_VOLCA</name>
<evidence type="ECO:0000313" key="5">
    <source>
        <dbReference type="Proteomes" id="UP000001058"/>
    </source>
</evidence>
<reference evidence="4 5" key="1">
    <citation type="journal article" date="2010" name="Science">
        <title>Genomic analysis of organismal complexity in the multicellular green alga Volvox carteri.</title>
        <authorList>
            <person name="Prochnik S.E."/>
            <person name="Umen J."/>
            <person name="Nedelcu A.M."/>
            <person name="Hallmann A."/>
            <person name="Miller S.M."/>
            <person name="Nishii I."/>
            <person name="Ferris P."/>
            <person name="Kuo A."/>
            <person name="Mitros T."/>
            <person name="Fritz-Laylin L.K."/>
            <person name="Hellsten U."/>
            <person name="Chapman J."/>
            <person name="Simakov O."/>
            <person name="Rensing S.A."/>
            <person name="Terry A."/>
            <person name="Pangilinan J."/>
            <person name="Kapitonov V."/>
            <person name="Jurka J."/>
            <person name="Salamov A."/>
            <person name="Shapiro H."/>
            <person name="Schmutz J."/>
            <person name="Grimwood J."/>
            <person name="Lindquist E."/>
            <person name="Lucas S."/>
            <person name="Grigoriev I.V."/>
            <person name="Schmitt R."/>
            <person name="Kirk D."/>
            <person name="Rokhsar D.S."/>
        </authorList>
    </citation>
    <scope>NUCLEOTIDE SEQUENCE [LARGE SCALE GENOMIC DNA]</scope>
    <source>
        <strain evidence="5">f. Nagariensis / Eve</strain>
    </source>
</reference>
<feature type="domain" description="SCP" evidence="3">
    <location>
        <begin position="1"/>
        <end position="150"/>
    </location>
</feature>
<feature type="non-terminal residue" evidence="4">
    <location>
        <position position="1"/>
    </location>
</feature>
<dbReference type="GeneID" id="9621991"/>
<dbReference type="Pfam" id="PF00188">
    <property type="entry name" value="CAP"/>
    <property type="match status" value="1"/>
</dbReference>
<dbReference type="eggNOG" id="KOG3017">
    <property type="taxonomic scope" value="Eukaryota"/>
</dbReference>
<gene>
    <name evidence="4" type="ORF">VOLCADRAFT_55043</name>
</gene>
<dbReference type="AlphaFoldDB" id="D8TI89"/>
<dbReference type="InterPro" id="IPR018244">
    <property type="entry name" value="Allrgn_V5/Tpx1_CS"/>
</dbReference>
<evidence type="ECO:0000259" key="3">
    <source>
        <dbReference type="SMART" id="SM00198"/>
    </source>
</evidence>
<sequence length="161" mass="17812">AQKILDQHNIYRLCHQAPPLRWDEGLAAASTTYAQSLADAGCALRHSAWGGYGENLMAQRGFPRVDATCLPAVKGWYSEVKDYDWDAARLFADNWARGTGHFTQVVWKGTSFLGCGMGMAGLTMQLGSTTYKGSCKVVVCRYRAPGNYAYDLSFLRNGERE</sequence>
<dbReference type="SMART" id="SM00198">
    <property type="entry name" value="SCP"/>
    <property type="match status" value="1"/>
</dbReference>
<dbReference type="GO" id="GO:0005576">
    <property type="term" value="C:extracellular region"/>
    <property type="evidence" value="ECO:0007669"/>
    <property type="project" value="InterPro"/>
</dbReference>
<dbReference type="Gene3D" id="3.40.33.10">
    <property type="entry name" value="CAP"/>
    <property type="match status" value="1"/>
</dbReference>
<dbReference type="RefSeq" id="XP_002946203.1">
    <property type="nucleotide sequence ID" value="XM_002946157.1"/>
</dbReference>
<dbReference type="KEGG" id="vcn:VOLCADRAFT_55043"/>
<keyword evidence="5" id="KW-1185">Reference proteome</keyword>
<dbReference type="CDD" id="cd05382">
    <property type="entry name" value="CAP_GAPR1-like"/>
    <property type="match status" value="1"/>
</dbReference>
<protein>
    <recommendedName>
        <fullName evidence="3">SCP domain-containing protein</fullName>
    </recommendedName>
</protein>
<dbReference type="InParanoid" id="D8TI89"/>
<proteinExistence type="predicted"/>
<evidence type="ECO:0000313" key="4">
    <source>
        <dbReference type="EMBL" id="EFJ53198.1"/>
    </source>
</evidence>
<dbReference type="SUPFAM" id="SSF55797">
    <property type="entry name" value="PR-1-like"/>
    <property type="match status" value="1"/>
</dbReference>
<dbReference type="PRINTS" id="PR00837">
    <property type="entry name" value="V5TPXLIKE"/>
</dbReference>
<dbReference type="InterPro" id="IPR035940">
    <property type="entry name" value="CAP_sf"/>
</dbReference>
<keyword evidence="2" id="KW-0611">Plant defense</keyword>
<dbReference type="InterPro" id="IPR002413">
    <property type="entry name" value="V5_allergen-like"/>
</dbReference>
<dbReference type="InterPro" id="IPR001283">
    <property type="entry name" value="CRISP-related"/>
</dbReference>
<dbReference type="OrthoDB" id="337038at2759"/>
<comment type="function">
    <text evidence="1">Probably involved in the defense reaction of plants against pathogens.</text>
</comment>
<dbReference type="EMBL" id="GL378323">
    <property type="protein sequence ID" value="EFJ53198.1"/>
    <property type="molecule type" value="Genomic_DNA"/>
</dbReference>
<dbReference type="PANTHER" id="PTHR10334">
    <property type="entry name" value="CYSTEINE-RICH SECRETORY PROTEIN-RELATED"/>
    <property type="match status" value="1"/>
</dbReference>
<dbReference type="InterPro" id="IPR014044">
    <property type="entry name" value="CAP_dom"/>
</dbReference>
<keyword evidence="2" id="KW-0568">Pathogenesis-related protein</keyword>
<dbReference type="PROSITE" id="PS01009">
    <property type="entry name" value="CRISP_1"/>
    <property type="match status" value="1"/>
</dbReference>
<evidence type="ECO:0000256" key="2">
    <source>
        <dbReference type="ARBA" id="ARBA00023265"/>
    </source>
</evidence>